<feature type="region of interest" description="Disordered" evidence="3">
    <location>
        <begin position="241"/>
        <end position="268"/>
    </location>
</feature>
<dbReference type="InterPro" id="IPR018392">
    <property type="entry name" value="LysM"/>
</dbReference>
<name>A0A9W9C700_9PLEO</name>
<feature type="signal peptide" evidence="4">
    <location>
        <begin position="1"/>
        <end position="22"/>
    </location>
</feature>
<feature type="region of interest" description="Disordered" evidence="3">
    <location>
        <begin position="410"/>
        <end position="430"/>
    </location>
</feature>
<evidence type="ECO:0000259" key="5">
    <source>
        <dbReference type="PROSITE" id="PS51782"/>
    </source>
</evidence>
<sequence>MRLPIQTKAWFAAGLIIPVIFAQDSSPGGAVHPGQPENCNGWHTIVKGDTCQSVPQKYGISFKQFLAWNPAVSSDCLNNFWLESAYCVRVGQSSSKPPTTSSTSGTSISSSRSVSQTTITSASKATTSSIIPTSSFNSTYSTLHPVTSWNVSATSTDRTWPPTKTLAVQTTICNAWHRVMPGDTCQRLMNKYGFQSIEIFLGWNPAAKEDCEMLIADYWLCVGVQQQQYNTDLEWETAQPEFTEPPEPTEYTSVTLPTADSSFAPTPSQGPMPTNCKAFHKAEANQNCNDLVSLYGYFSQQQFLSWNPALDGNCLGMWLDTYYCVGAYSDNDLPLPAHQTTKPTTGSIPAGSPSDCARWYQTTPGDTCALIARMFGSFSVADFVQWNPSILSDCSGIVTKAWYCAGRPSTPTTRTDGAPSPTQIPSTRPTQSGIATACSNYWFVGEDDNCDSIVRQAGISLDDFYGWNKAIKVGSCAGLKSDFYVCVGVSGQGGSSESSTAIKTTQRSSSTQPATTTTAAPQPVETPSPVREGMTEKCVRFYLQQPGELCGAIASNAGISLA</sequence>
<dbReference type="InterPro" id="IPR036779">
    <property type="entry name" value="LysM_dom_sf"/>
</dbReference>
<evidence type="ECO:0000313" key="7">
    <source>
        <dbReference type="Proteomes" id="UP001140513"/>
    </source>
</evidence>
<evidence type="ECO:0000313" key="6">
    <source>
        <dbReference type="EMBL" id="KAJ4346327.1"/>
    </source>
</evidence>
<gene>
    <name evidence="6" type="ORF">N0V89_010256</name>
</gene>
<dbReference type="CDD" id="cd00118">
    <property type="entry name" value="LysM"/>
    <property type="match status" value="4"/>
</dbReference>
<dbReference type="OrthoDB" id="5985073at2759"/>
<dbReference type="Gene3D" id="3.10.350.10">
    <property type="entry name" value="LysM domain"/>
    <property type="match status" value="5"/>
</dbReference>
<feature type="region of interest" description="Disordered" evidence="3">
    <location>
        <begin position="491"/>
        <end position="530"/>
    </location>
</feature>
<accession>A0A9W9C700</accession>
<feature type="domain" description="LysM" evidence="5">
    <location>
        <begin position="175"/>
        <end position="222"/>
    </location>
</feature>
<dbReference type="PROSITE" id="PS51782">
    <property type="entry name" value="LYSM"/>
    <property type="match status" value="5"/>
</dbReference>
<dbReference type="Pfam" id="PF01476">
    <property type="entry name" value="LysM"/>
    <property type="match status" value="2"/>
</dbReference>
<evidence type="ECO:0000256" key="1">
    <source>
        <dbReference type="ARBA" id="ARBA00022669"/>
    </source>
</evidence>
<keyword evidence="4" id="KW-0732">Signal</keyword>
<dbReference type="GO" id="GO:0008061">
    <property type="term" value="F:chitin binding"/>
    <property type="evidence" value="ECO:0007669"/>
    <property type="project" value="UniProtKB-KW"/>
</dbReference>
<feature type="compositionally biased region" description="Low complexity" evidence="3">
    <location>
        <begin position="491"/>
        <end position="523"/>
    </location>
</feature>
<dbReference type="SUPFAM" id="SSF54106">
    <property type="entry name" value="LysM domain"/>
    <property type="match status" value="2"/>
</dbReference>
<feature type="compositionally biased region" description="Polar residues" evidence="3">
    <location>
        <begin position="256"/>
        <end position="268"/>
    </location>
</feature>
<keyword evidence="2" id="KW-0843">Virulence</keyword>
<feature type="domain" description="LysM" evidence="5">
    <location>
        <begin position="278"/>
        <end position="325"/>
    </location>
</feature>
<comment type="caution">
    <text evidence="6">The sequence shown here is derived from an EMBL/GenBank/DDBJ whole genome shotgun (WGS) entry which is preliminary data.</text>
</comment>
<dbReference type="EMBL" id="JAPEUX010000008">
    <property type="protein sequence ID" value="KAJ4346327.1"/>
    <property type="molecule type" value="Genomic_DNA"/>
</dbReference>
<dbReference type="PANTHER" id="PTHR34997">
    <property type="entry name" value="AM15"/>
    <property type="match status" value="1"/>
</dbReference>
<dbReference type="SMART" id="SM00257">
    <property type="entry name" value="LysM"/>
    <property type="match status" value="3"/>
</dbReference>
<feature type="domain" description="LysM" evidence="5">
    <location>
        <begin position="440"/>
        <end position="487"/>
    </location>
</feature>
<dbReference type="GeneID" id="80913786"/>
<feature type="chain" id="PRO_5040804321" description="LysM domain-containing protein" evidence="4">
    <location>
        <begin position="23"/>
        <end position="562"/>
    </location>
</feature>
<feature type="domain" description="LysM" evidence="5">
    <location>
        <begin position="41"/>
        <end position="88"/>
    </location>
</feature>
<protein>
    <recommendedName>
        <fullName evidence="5">LysM domain-containing protein</fullName>
    </recommendedName>
</protein>
<evidence type="ECO:0000256" key="3">
    <source>
        <dbReference type="SAM" id="MobiDB-lite"/>
    </source>
</evidence>
<proteinExistence type="predicted"/>
<keyword evidence="1" id="KW-0147">Chitin-binding</keyword>
<organism evidence="6 7">
    <name type="scientific">Didymosphaeria variabile</name>
    <dbReference type="NCBI Taxonomy" id="1932322"/>
    <lineage>
        <taxon>Eukaryota</taxon>
        <taxon>Fungi</taxon>
        <taxon>Dikarya</taxon>
        <taxon>Ascomycota</taxon>
        <taxon>Pezizomycotina</taxon>
        <taxon>Dothideomycetes</taxon>
        <taxon>Pleosporomycetidae</taxon>
        <taxon>Pleosporales</taxon>
        <taxon>Massarineae</taxon>
        <taxon>Didymosphaeriaceae</taxon>
        <taxon>Didymosphaeria</taxon>
    </lineage>
</organism>
<evidence type="ECO:0000256" key="4">
    <source>
        <dbReference type="SAM" id="SignalP"/>
    </source>
</evidence>
<dbReference type="Proteomes" id="UP001140513">
    <property type="component" value="Unassembled WGS sequence"/>
</dbReference>
<dbReference type="PANTHER" id="PTHR34997:SF1">
    <property type="entry name" value="PEPTIDOGLYCAN-BINDING LYSIN DOMAIN"/>
    <property type="match status" value="1"/>
</dbReference>
<reference evidence="6" key="1">
    <citation type="submission" date="2022-10" db="EMBL/GenBank/DDBJ databases">
        <title>Tapping the CABI collections for fungal endophytes: first genome assemblies for Collariella, Neodidymelliopsis, Ascochyta clinopodiicola, Didymella pomorum, Didymosphaeria variabile, Neocosmospora piperis and Neocucurbitaria cava.</title>
        <authorList>
            <person name="Hill R."/>
        </authorList>
    </citation>
    <scope>NUCLEOTIDE SEQUENCE</scope>
    <source>
        <strain evidence="6">IMI 356815</strain>
    </source>
</reference>
<feature type="domain" description="LysM" evidence="5">
    <location>
        <begin position="358"/>
        <end position="405"/>
    </location>
</feature>
<dbReference type="AlphaFoldDB" id="A0A9W9C700"/>
<keyword evidence="7" id="KW-1185">Reference proteome</keyword>
<evidence type="ECO:0000256" key="2">
    <source>
        <dbReference type="ARBA" id="ARBA00023026"/>
    </source>
</evidence>
<dbReference type="InterPro" id="IPR052210">
    <property type="entry name" value="LysM1-like"/>
</dbReference>
<dbReference type="RefSeq" id="XP_056066127.1">
    <property type="nucleotide sequence ID" value="XM_056219000.1"/>
</dbReference>